<comment type="caution">
    <text evidence="1">The sequence shown here is derived from an EMBL/GenBank/DDBJ whole genome shotgun (WGS) entry which is preliminary data.</text>
</comment>
<keyword evidence="2" id="KW-1185">Reference proteome</keyword>
<name>A0ABP4ZWU1_9MICO</name>
<organism evidence="1 2">
    <name type="scientific">Myceligenerans crystallogenes</name>
    <dbReference type="NCBI Taxonomy" id="316335"/>
    <lineage>
        <taxon>Bacteria</taxon>
        <taxon>Bacillati</taxon>
        <taxon>Actinomycetota</taxon>
        <taxon>Actinomycetes</taxon>
        <taxon>Micrococcales</taxon>
        <taxon>Promicromonosporaceae</taxon>
        <taxon>Myceligenerans</taxon>
    </lineage>
</organism>
<evidence type="ECO:0000313" key="1">
    <source>
        <dbReference type="EMBL" id="GAA1870987.1"/>
    </source>
</evidence>
<proteinExistence type="predicted"/>
<reference evidence="2" key="1">
    <citation type="journal article" date="2019" name="Int. J. Syst. Evol. Microbiol.">
        <title>The Global Catalogue of Microorganisms (GCM) 10K type strain sequencing project: providing services to taxonomists for standard genome sequencing and annotation.</title>
        <authorList>
            <consortium name="The Broad Institute Genomics Platform"/>
            <consortium name="The Broad Institute Genome Sequencing Center for Infectious Disease"/>
            <person name="Wu L."/>
            <person name="Ma J."/>
        </authorList>
    </citation>
    <scope>NUCLEOTIDE SEQUENCE [LARGE SCALE GENOMIC DNA]</scope>
    <source>
        <strain evidence="2">JCM 14326</strain>
    </source>
</reference>
<dbReference type="Proteomes" id="UP001501094">
    <property type="component" value="Unassembled WGS sequence"/>
</dbReference>
<accession>A0ABP4ZWU1</accession>
<gene>
    <name evidence="1" type="ORF">GCM10009751_32660</name>
</gene>
<sequence length="49" mass="5040">MYGRCVPGDGAAVEYGCGVPGDGLVPCAGVEPYDGGRAGPPEWWDMPRA</sequence>
<dbReference type="EMBL" id="BAAANL010000007">
    <property type="protein sequence ID" value="GAA1870987.1"/>
    <property type="molecule type" value="Genomic_DNA"/>
</dbReference>
<protein>
    <submittedName>
        <fullName evidence="1">Uncharacterized protein</fullName>
    </submittedName>
</protein>
<evidence type="ECO:0000313" key="2">
    <source>
        <dbReference type="Proteomes" id="UP001501094"/>
    </source>
</evidence>